<keyword evidence="2" id="KW-1133">Transmembrane helix</keyword>
<dbReference type="AlphaFoldDB" id="A0A4U7BFW1"/>
<gene>
    <name evidence="3" type="ORF">C1H76_0812</name>
</gene>
<proteinExistence type="predicted"/>
<comment type="caution">
    <text evidence="3">The sequence shown here is derived from an EMBL/GenBank/DDBJ whole genome shotgun (WGS) entry which is preliminary data.</text>
</comment>
<evidence type="ECO:0000256" key="2">
    <source>
        <dbReference type="SAM" id="Phobius"/>
    </source>
</evidence>
<feature type="region of interest" description="Disordered" evidence="1">
    <location>
        <begin position="517"/>
        <end position="553"/>
    </location>
</feature>
<evidence type="ECO:0000313" key="4">
    <source>
        <dbReference type="Proteomes" id="UP000308133"/>
    </source>
</evidence>
<reference evidence="3 4" key="1">
    <citation type="submission" date="2018-02" db="EMBL/GenBank/DDBJ databases">
        <title>Draft genome sequences of Elsinoe sp., causing black scab on jojoba.</title>
        <authorList>
            <person name="Stodart B."/>
            <person name="Jeffress S."/>
            <person name="Ash G."/>
            <person name="Arun Chinnappa K."/>
        </authorList>
    </citation>
    <scope>NUCLEOTIDE SEQUENCE [LARGE SCALE GENOMIC DNA]</scope>
    <source>
        <strain evidence="3 4">Hillstone_2</strain>
    </source>
</reference>
<dbReference type="Proteomes" id="UP000308133">
    <property type="component" value="Unassembled WGS sequence"/>
</dbReference>
<keyword evidence="2" id="KW-0472">Membrane</keyword>
<dbReference type="EMBL" id="PTQR01000009">
    <property type="protein sequence ID" value="TKX27057.1"/>
    <property type="molecule type" value="Genomic_DNA"/>
</dbReference>
<accession>A0A4U7BFW1</accession>
<feature type="region of interest" description="Disordered" evidence="1">
    <location>
        <begin position="324"/>
        <end position="349"/>
    </location>
</feature>
<feature type="compositionally biased region" description="Gly residues" evidence="1">
    <location>
        <begin position="520"/>
        <end position="530"/>
    </location>
</feature>
<organism evidence="3 4">
    <name type="scientific">Elsinoe australis</name>
    <dbReference type="NCBI Taxonomy" id="40998"/>
    <lineage>
        <taxon>Eukaryota</taxon>
        <taxon>Fungi</taxon>
        <taxon>Dikarya</taxon>
        <taxon>Ascomycota</taxon>
        <taxon>Pezizomycotina</taxon>
        <taxon>Dothideomycetes</taxon>
        <taxon>Dothideomycetidae</taxon>
        <taxon>Myriangiales</taxon>
        <taxon>Elsinoaceae</taxon>
        <taxon>Elsinoe</taxon>
    </lineage>
</organism>
<sequence>MGETDTFEVKSLRFSDTPRGSPKVVNAERSPVHSIRPVMDLQHDHQLAMKSYMEDESSDEEDRGKTVKPFETIKNTIPSRDDPDPADLAIAMSGIDRTNYFDDAMDDANSNIGMAVPGPSQADFDSFRHLSADSQLGVQTELKSLHSSFDGSVTEMHSIGTEPQSANKLRHKGHLPQARIESGDEDDQIPILAAPDRSDAILRAHALTIEALKQNEDSVRKNMTPPPLQLNRNSLRLTQPPSALTSADASSQISTKAIRKVSLLPPPIDVTRTRSIKAKPIPSPYPITRNRPHPRDGILSSPRSDISLLPTRDSTLHLRLLPRHPSRPQKTTTLSIPPARIPDYSTIKTAPTPEKEKHFRVLDYDDAAFASALRKSYATLVPLPTRLFAARSLARIVVIGHLSRAADRSYGWIAPRPAMGERRTLSASGYEVSRTSPSMRGEFRGAHGGGRLDEGKLLELFRRPKGAKARYAWVGWGRKIADAGEVGGTEAWDGRFEELVGKAEQLFREAAVALASERPGTGGGGGGGLMSPGSSSRGQSLRLDGAHQRSGSGRFSLLSPAVEERVPITPVMPVTPMTPFTVTTKAGAEEEEDRFEGLQFVMRWDAARILVFLAVAVLLAVAAALLWIFLGPRSGLSILSRPLSGQGEGIGGGVSGLRGAGDRLGAGVALGICVLLVGLTAFAGWMGVSWLVI</sequence>
<evidence type="ECO:0000313" key="3">
    <source>
        <dbReference type="EMBL" id="TKX27057.1"/>
    </source>
</evidence>
<feature type="region of interest" description="Disordered" evidence="1">
    <location>
        <begin position="279"/>
        <end position="306"/>
    </location>
</feature>
<feature type="region of interest" description="Disordered" evidence="1">
    <location>
        <begin position="1"/>
        <end position="40"/>
    </location>
</feature>
<name>A0A4U7BFW1_9PEZI</name>
<protein>
    <submittedName>
        <fullName evidence="3">Uncharacterized protein</fullName>
    </submittedName>
</protein>
<feature type="region of interest" description="Disordered" evidence="1">
    <location>
        <begin position="425"/>
        <end position="446"/>
    </location>
</feature>
<evidence type="ECO:0000256" key="1">
    <source>
        <dbReference type="SAM" id="MobiDB-lite"/>
    </source>
</evidence>
<feature type="transmembrane region" description="Helical" evidence="2">
    <location>
        <begin position="609"/>
        <end position="630"/>
    </location>
</feature>
<feature type="transmembrane region" description="Helical" evidence="2">
    <location>
        <begin position="664"/>
        <end position="692"/>
    </location>
</feature>
<keyword evidence="2" id="KW-0812">Transmembrane</keyword>